<sequence>MSTWTDPAQWARVPSASLEDLARHRVFAPDTDVHADERPEVEAAAQVVWRRMHLDPIDVDDEIRAAVTARRDADAQLDAAVAKARRLGRSWADIGVATGMTRQSANERWKDRM</sequence>
<protein>
    <submittedName>
        <fullName evidence="1">Uncharacterized protein</fullName>
    </submittedName>
</protein>
<evidence type="ECO:0000313" key="1">
    <source>
        <dbReference type="EMBL" id="PKZ62845.1"/>
    </source>
</evidence>
<dbReference type="EMBL" id="PKJC01000042">
    <property type="protein sequence ID" value="PKZ62845.1"/>
    <property type="molecule type" value="Genomic_DNA"/>
</dbReference>
<evidence type="ECO:0000313" key="2">
    <source>
        <dbReference type="Proteomes" id="UP000234662"/>
    </source>
</evidence>
<comment type="caution">
    <text evidence="1">The sequence shown here is derived from an EMBL/GenBank/DDBJ whole genome shotgun (WGS) entry which is preliminary data.</text>
</comment>
<organism evidence="1 2">
    <name type="scientific">Gordonia terrae</name>
    <dbReference type="NCBI Taxonomy" id="2055"/>
    <lineage>
        <taxon>Bacteria</taxon>
        <taxon>Bacillati</taxon>
        <taxon>Actinomycetota</taxon>
        <taxon>Actinomycetes</taxon>
        <taxon>Mycobacteriales</taxon>
        <taxon>Gordoniaceae</taxon>
        <taxon>Gordonia</taxon>
    </lineage>
</organism>
<gene>
    <name evidence="1" type="ORF">CYJ73_24940</name>
</gene>
<proteinExistence type="predicted"/>
<name>A0A2I1R120_9ACTN</name>
<dbReference type="AlphaFoldDB" id="A0A2I1R120"/>
<dbReference type="Proteomes" id="UP000234662">
    <property type="component" value="Unassembled WGS sequence"/>
</dbReference>
<accession>A0A2I1R120</accession>
<reference evidence="1 2" key="1">
    <citation type="submission" date="2017-12" db="EMBL/GenBank/DDBJ databases">
        <title>Phylogenetic diversity of female urinary microbiome.</title>
        <authorList>
            <person name="Thomas-White K."/>
            <person name="Wolfe A.J."/>
        </authorList>
    </citation>
    <scope>NUCLEOTIDE SEQUENCE [LARGE SCALE GENOMIC DNA]</scope>
    <source>
        <strain evidence="1 2">UMB0777</strain>
    </source>
</reference>